<evidence type="ECO:0000313" key="4">
    <source>
        <dbReference type="Proteomes" id="UP000076935"/>
    </source>
</evidence>
<evidence type="ECO:0000313" key="3">
    <source>
        <dbReference type="EMBL" id="OAH63155.1"/>
    </source>
</evidence>
<feature type="region of interest" description="Disordered" evidence="1">
    <location>
        <begin position="26"/>
        <end position="54"/>
    </location>
</feature>
<keyword evidence="4" id="KW-1185">Reference proteome</keyword>
<evidence type="ECO:0008006" key="5">
    <source>
        <dbReference type="Google" id="ProtNLM"/>
    </source>
</evidence>
<feature type="signal peptide" evidence="2">
    <location>
        <begin position="1"/>
        <end position="20"/>
    </location>
</feature>
<gene>
    <name evidence="3" type="ORF">AWH49_06255</name>
</gene>
<name>A0A177LD98_9BACI</name>
<dbReference type="RefSeq" id="WP_063964321.1">
    <property type="nucleotide sequence ID" value="NZ_JBCNAN010000047.1"/>
</dbReference>
<proteinExistence type="predicted"/>
<dbReference type="AlphaFoldDB" id="A0A177LD98"/>
<dbReference type="EMBL" id="LQWY01000002">
    <property type="protein sequence ID" value="OAH63155.1"/>
    <property type="molecule type" value="Genomic_DNA"/>
</dbReference>
<dbReference type="STRING" id="29332.AWH48_09355"/>
<evidence type="ECO:0000256" key="2">
    <source>
        <dbReference type="SAM" id="SignalP"/>
    </source>
</evidence>
<accession>A0A177LD98</accession>
<dbReference type="Proteomes" id="UP000076935">
    <property type="component" value="Unassembled WGS sequence"/>
</dbReference>
<feature type="compositionally biased region" description="Acidic residues" evidence="1">
    <location>
        <begin position="37"/>
        <end position="54"/>
    </location>
</feature>
<sequence length="397" mass="44178">MKKRELKRIFAKFLVVGASATLLTACNSGGDTKEPTETTEETAATEEAADDAEKEEVNYAQVFEEAKTELDKAKEGKEVDFDKVTDLYTNNLQSLVQERDAELESKHDEQITAALQAGKDGSMDKVVVKQIFDKLMQKVFYTTMKQEFKEVEENWKDKEAVKAEVEEAKEFYAILKSTVEKRDAANGTTMVDVIAGGFDEIDKAVEADDLLAFQLGKQVVDKTFMKTFYLATGAIPNGYATKVAEEAKKDEQLAKVEQAEGWAFYQSLSKYLTNHAPEDAAFIEKQFDLQTDVKTLDAAQVNKAFVRGFAQTAIDEYTESLELWGEDKSVITALEGALFIDVIGQDIKTSLGEEAYTKLTEKAQQYLEAAKAKDKAAGEPILKEMEATLQTVIEKAK</sequence>
<protein>
    <recommendedName>
        <fullName evidence="5">DUF3829 domain-containing protein</fullName>
    </recommendedName>
</protein>
<keyword evidence="2" id="KW-0732">Signal</keyword>
<comment type="caution">
    <text evidence="3">The sequence shown here is derived from an EMBL/GenBank/DDBJ whole genome shotgun (WGS) entry which is preliminary data.</text>
</comment>
<reference evidence="3 4" key="1">
    <citation type="submission" date="2016-01" db="EMBL/GenBank/DDBJ databases">
        <title>Investigation of taxonomic status of Bacillus aminovorans.</title>
        <authorList>
            <person name="Verma A."/>
            <person name="Pal Y."/>
            <person name="Krishnamurthi S."/>
        </authorList>
    </citation>
    <scope>NUCLEOTIDE SEQUENCE [LARGE SCALE GENOMIC DNA]</scope>
    <source>
        <strain evidence="3 4">DSM 1314</strain>
    </source>
</reference>
<feature type="chain" id="PRO_5039251680" description="DUF3829 domain-containing protein" evidence="2">
    <location>
        <begin position="21"/>
        <end position="397"/>
    </location>
</feature>
<organism evidence="3 4">
    <name type="scientific">Domibacillus aminovorans</name>
    <dbReference type="NCBI Taxonomy" id="29332"/>
    <lineage>
        <taxon>Bacteria</taxon>
        <taxon>Bacillati</taxon>
        <taxon>Bacillota</taxon>
        <taxon>Bacilli</taxon>
        <taxon>Bacillales</taxon>
        <taxon>Bacillaceae</taxon>
        <taxon>Domibacillus</taxon>
    </lineage>
</organism>
<evidence type="ECO:0000256" key="1">
    <source>
        <dbReference type="SAM" id="MobiDB-lite"/>
    </source>
</evidence>
<dbReference type="PROSITE" id="PS51257">
    <property type="entry name" value="PROKAR_LIPOPROTEIN"/>
    <property type="match status" value="1"/>
</dbReference>